<dbReference type="Proteomes" id="UP000199576">
    <property type="component" value="Chromosome I"/>
</dbReference>
<proteinExistence type="predicted"/>
<evidence type="ECO:0008006" key="3">
    <source>
        <dbReference type="Google" id="ProtNLM"/>
    </source>
</evidence>
<reference evidence="1 2" key="1">
    <citation type="submission" date="2016-10" db="EMBL/GenBank/DDBJ databases">
        <authorList>
            <person name="Varghese N."/>
            <person name="Submissions S."/>
        </authorList>
    </citation>
    <scope>NUCLEOTIDE SEQUENCE [LARGE SCALE GENOMIC DNA]</scope>
    <source>
        <strain evidence="1 2">BS2981</strain>
    </source>
</reference>
<name>A0ABY0UYE2_PSECE</name>
<organism evidence="1 2">
    <name type="scientific">Pseudomonas cedrina</name>
    <dbReference type="NCBI Taxonomy" id="651740"/>
    <lineage>
        <taxon>Bacteria</taxon>
        <taxon>Pseudomonadati</taxon>
        <taxon>Pseudomonadota</taxon>
        <taxon>Gammaproteobacteria</taxon>
        <taxon>Pseudomonadales</taxon>
        <taxon>Pseudomonadaceae</taxon>
        <taxon>Pseudomonas</taxon>
    </lineage>
</organism>
<keyword evidence="2" id="KW-1185">Reference proteome</keyword>
<evidence type="ECO:0000313" key="2">
    <source>
        <dbReference type="Proteomes" id="UP000199576"/>
    </source>
</evidence>
<dbReference type="EMBL" id="LT629753">
    <property type="protein sequence ID" value="SDT37414.1"/>
    <property type="molecule type" value="Genomic_DNA"/>
</dbReference>
<gene>
    <name evidence="1" type="ORF">SAMN04490182_4343</name>
</gene>
<dbReference type="RefSeq" id="WP_130925949.1">
    <property type="nucleotide sequence ID" value="NZ_LT629753.1"/>
</dbReference>
<sequence length="251" mass="28967">MEKTCYYCKAPSKTLEHVPPKCLFPKGTKKNYRVNLMKVPSCDLHNSNKSGDDQYMMVYFAARAKGLDYEKLRPHIDKTIRTIIRKPHFLREYTDQITITTEVDSQARTSGIDWYDPKNHVELKSNYERIGNFLAAVARGALFYDKGVQWSGAVFVMPHFLGTLETDGGVSLTKVNELLINPDFSTGDNQEIFFYRTESHEGGKIAHVVDMCFYNEMKATCLFMPREMRSQIEEQFGTVNFVRWVDCEPRA</sequence>
<protein>
    <recommendedName>
        <fullName evidence="3">HNH endonuclease</fullName>
    </recommendedName>
</protein>
<accession>A0ABY0UYE2</accession>
<evidence type="ECO:0000313" key="1">
    <source>
        <dbReference type="EMBL" id="SDT37414.1"/>
    </source>
</evidence>